<evidence type="ECO:0000259" key="2">
    <source>
        <dbReference type="PROSITE" id="PS50158"/>
    </source>
</evidence>
<evidence type="ECO:0000256" key="1">
    <source>
        <dbReference type="PROSITE-ProRule" id="PRU00047"/>
    </source>
</evidence>
<feature type="domain" description="CCHC-type" evidence="2">
    <location>
        <begin position="506"/>
        <end position="521"/>
    </location>
</feature>
<dbReference type="Gene3D" id="4.10.60.10">
    <property type="entry name" value="Zinc finger, CCHC-type"/>
    <property type="match status" value="1"/>
</dbReference>
<dbReference type="Proteomes" id="UP000591131">
    <property type="component" value="Unassembled WGS sequence"/>
</dbReference>
<keyword evidence="1" id="KW-0863">Zinc-finger</keyword>
<dbReference type="GO" id="GO:0003676">
    <property type="term" value="F:nucleic acid binding"/>
    <property type="evidence" value="ECO:0007669"/>
    <property type="project" value="InterPro"/>
</dbReference>
<dbReference type="SUPFAM" id="SSF57756">
    <property type="entry name" value="Retrovirus zinc finger-like domains"/>
    <property type="match status" value="1"/>
</dbReference>
<dbReference type="SMART" id="SM00343">
    <property type="entry name" value="ZnF_C2HC"/>
    <property type="match status" value="1"/>
</dbReference>
<keyword evidence="1" id="KW-0479">Metal-binding</keyword>
<dbReference type="InterPro" id="IPR036875">
    <property type="entry name" value="Znf_CCHC_sf"/>
</dbReference>
<evidence type="ECO:0000313" key="3">
    <source>
        <dbReference type="EMBL" id="KAF4652532.1"/>
    </source>
</evidence>
<keyword evidence="4" id="KW-1185">Reference proteome</keyword>
<dbReference type="OrthoDB" id="3863715at2759"/>
<proteinExistence type="predicted"/>
<dbReference type="PROSITE" id="PS50158">
    <property type="entry name" value="ZF_CCHC"/>
    <property type="match status" value="1"/>
</dbReference>
<accession>A0A7J6L029</accession>
<comment type="caution">
    <text evidence="3">The sequence shown here is derived from an EMBL/GenBank/DDBJ whole genome shotgun (WGS) entry which is preliminary data.</text>
</comment>
<dbReference type="AlphaFoldDB" id="A0A7J6L029"/>
<dbReference type="GO" id="GO:0008270">
    <property type="term" value="F:zinc ion binding"/>
    <property type="evidence" value="ECO:0007669"/>
    <property type="project" value="UniProtKB-KW"/>
</dbReference>
<reference evidence="3 4" key="1">
    <citation type="submission" date="2020-04" db="EMBL/GenBank/DDBJ databases">
        <title>Perkinsus chesapeaki whole genome sequence.</title>
        <authorList>
            <person name="Bogema D.R."/>
        </authorList>
    </citation>
    <scope>NUCLEOTIDE SEQUENCE [LARGE SCALE GENOMIC DNA]</scope>
    <source>
        <strain evidence="3">ATCC PRA-425</strain>
    </source>
</reference>
<protein>
    <recommendedName>
        <fullName evidence="2">CCHC-type domain-containing protein</fullName>
    </recommendedName>
</protein>
<gene>
    <name evidence="3" type="ORF">FOL47_011036</name>
</gene>
<keyword evidence="1" id="KW-0862">Zinc</keyword>
<name>A0A7J6L029_PERCH</name>
<dbReference type="EMBL" id="JAAPAO010000913">
    <property type="protein sequence ID" value="KAF4652532.1"/>
    <property type="molecule type" value="Genomic_DNA"/>
</dbReference>
<dbReference type="InterPro" id="IPR001878">
    <property type="entry name" value="Znf_CCHC"/>
</dbReference>
<organism evidence="3 4">
    <name type="scientific">Perkinsus chesapeaki</name>
    <name type="common">Clam parasite</name>
    <name type="synonym">Perkinsus andrewsi</name>
    <dbReference type="NCBI Taxonomy" id="330153"/>
    <lineage>
        <taxon>Eukaryota</taxon>
        <taxon>Sar</taxon>
        <taxon>Alveolata</taxon>
        <taxon>Perkinsozoa</taxon>
        <taxon>Perkinsea</taxon>
        <taxon>Perkinsida</taxon>
        <taxon>Perkinsidae</taxon>
        <taxon>Perkinsus</taxon>
    </lineage>
</organism>
<sequence>MSHSSFPILQSMLSTLGGCIPYAPHVPKVMRISRHVFDAERRQAHENYQDGSVFGMVLPSSEARGPVLTGVLAALLHECNDKDGGGLPTIIDEGANIGLDPRRPVIETGLFPRLKRKRESVLYPKLWSDSNYKSATDTLLEPFVSSTLKDELESGFIKEVHRTDLKHCCRLGAIGKCTNGHLTGTRIIEDHRRSGLDSKLVCPESCALPKGSDLISLLKAVERGEGPLTVSQLDTLQVITAQMPERYDGVSDLRIWFRRFEADAKAAGWDDHMMAERLGSFFRDSYFDTWDENAGKKSFAADREMMLQLFDLIRPDEALEKFHALSWDGKGHVSQFMAILKRSLEECDKMLPVKSRMLLDRVIACAPERAKPVLRRRRPKDVTDVCHIIGDYRGKQTRAIRHAAVAVTEDEHACPAAVAPTPPDNDKQLASLIESQTKAINAMHTSQNALLGSLKDILKTQQSPGGNGRGMRAGPAQPRRQLMPCGLCEGKHASYNCPHKKFSEGCYICGSTAHLSRSCPERQALLDKVRKGVTPEQGN</sequence>
<evidence type="ECO:0000313" key="4">
    <source>
        <dbReference type="Proteomes" id="UP000591131"/>
    </source>
</evidence>